<dbReference type="FunCoup" id="K0INM1">
    <property type="interactions" value="57"/>
</dbReference>
<name>K0INM1_NITGG</name>
<keyword evidence="3" id="KW-1185">Reference proteome</keyword>
<dbReference type="InParanoid" id="K0INM1"/>
<organism evidence="2 3">
    <name type="scientific">Nitrososphaera gargensis (strain Ga9.2)</name>
    <dbReference type="NCBI Taxonomy" id="1237085"/>
    <lineage>
        <taxon>Archaea</taxon>
        <taxon>Nitrososphaerota</taxon>
        <taxon>Nitrososphaeria</taxon>
        <taxon>Nitrososphaerales</taxon>
        <taxon>Nitrososphaeraceae</taxon>
        <taxon>Nitrososphaera</taxon>
    </lineage>
</organism>
<dbReference type="Gene3D" id="3.40.50.620">
    <property type="entry name" value="HUPs"/>
    <property type="match status" value="1"/>
</dbReference>
<reference evidence="2 3" key="1">
    <citation type="journal article" date="2012" name="Environ. Microbiol.">
        <title>The genome of the ammonia-oxidizing Candidatus Nitrososphaera gargensis: insights into metabolic versatility and environmental adaptations.</title>
        <authorList>
            <person name="Spang A."/>
            <person name="Poehlein A."/>
            <person name="Offre P."/>
            <person name="Zumbragel S."/>
            <person name="Haider S."/>
            <person name="Rychlik N."/>
            <person name="Nowka B."/>
            <person name="Schmeisser C."/>
            <person name="Lebedeva E.V."/>
            <person name="Rattei T."/>
            <person name="Bohm C."/>
            <person name="Schmid M."/>
            <person name="Galushko A."/>
            <person name="Hatzenpichler R."/>
            <person name="Weinmaier T."/>
            <person name="Daniel R."/>
            <person name="Schleper C."/>
            <person name="Spieck E."/>
            <person name="Streit W."/>
            <person name="Wagner M."/>
        </authorList>
    </citation>
    <scope>NUCLEOTIDE SEQUENCE [LARGE SCALE GENOMIC DNA]</scope>
    <source>
        <strain evidence="3">Ga9.2</strain>
    </source>
</reference>
<dbReference type="Gene3D" id="3.90.1490.10">
    <property type="entry name" value="putative n-type atp pyrophosphatase, domain 2"/>
    <property type="match status" value="1"/>
</dbReference>
<dbReference type="BioCyc" id="CNIT1237085:G1324-2693-MONOMER"/>
<evidence type="ECO:0000259" key="1">
    <source>
        <dbReference type="Pfam" id="PF01902"/>
    </source>
</evidence>
<dbReference type="NCBIfam" id="TIGR03679">
    <property type="entry name" value="arCOG00187"/>
    <property type="match status" value="1"/>
</dbReference>
<dbReference type="InterPro" id="IPR022427">
    <property type="entry name" value="MJ0570_ATP-bd"/>
</dbReference>
<feature type="domain" description="Diphthamide synthase" evidence="1">
    <location>
        <begin position="4"/>
        <end position="225"/>
    </location>
</feature>
<dbReference type="SUPFAM" id="SSF52402">
    <property type="entry name" value="Adenine nucleotide alpha hydrolases-like"/>
    <property type="match status" value="1"/>
</dbReference>
<protein>
    <submittedName>
        <fullName evidence="2">Putative ATP binding protein</fullName>
    </submittedName>
</protein>
<gene>
    <name evidence="2" type="ordered locus">Ngar_c26930</name>
</gene>
<dbReference type="KEGG" id="nga:Ngar_c26930"/>
<evidence type="ECO:0000313" key="2">
    <source>
        <dbReference type="EMBL" id="AFU59614.1"/>
    </source>
</evidence>
<dbReference type="PIRSF" id="PIRSF039123">
    <property type="entry name" value="Diphthamide_synthase"/>
    <property type="match status" value="1"/>
</dbReference>
<dbReference type="Pfam" id="PF01902">
    <property type="entry name" value="Diphthami_syn_2"/>
    <property type="match status" value="1"/>
</dbReference>
<evidence type="ECO:0000313" key="3">
    <source>
        <dbReference type="Proteomes" id="UP000008037"/>
    </source>
</evidence>
<dbReference type="InterPro" id="IPR002761">
    <property type="entry name" value="Diphthami_syn_dom"/>
</dbReference>
<dbReference type="STRING" id="1237085.Ngar_c26930"/>
<dbReference type="EMBL" id="CP002408">
    <property type="protein sequence ID" value="AFU59614.1"/>
    <property type="molecule type" value="Genomic_DNA"/>
</dbReference>
<dbReference type="AlphaFoldDB" id="K0INM1"/>
<sequence length="230" mass="25398">MYVKLAALFSGGKDSTYAIYRAKEIGHQVVCLVTMHPVADDSPLFHYPNSWVTEYLADAMQIPLIGFSVSGRAKEDELKALEGAIAQAKSLYGIEGIAYGGISSNYQKQAFEEICVRLNVAAVAPLWNIEPQKYMNDLVECGFSIIVVGVSVMGLEKEWLGRQIDKEALGRLAALAKKYGFNLTFEGGEAETLVVDCPLFRKKLQINAATTHWDGQRGIFEIRDVSLVEK</sequence>
<dbReference type="CDD" id="cd01994">
    <property type="entry name" value="AANH_PF0828-like"/>
    <property type="match status" value="1"/>
</dbReference>
<dbReference type="HOGENOM" id="CLU_010289_0_2_2"/>
<dbReference type="InterPro" id="IPR014729">
    <property type="entry name" value="Rossmann-like_a/b/a_fold"/>
</dbReference>
<dbReference type="PANTHER" id="PTHR12196">
    <property type="entry name" value="DOMAIN OF UNKNOWN FUNCTION 71 DUF71 -CONTAINING PROTEIN"/>
    <property type="match status" value="1"/>
</dbReference>
<dbReference type="Proteomes" id="UP000008037">
    <property type="component" value="Chromosome"/>
</dbReference>
<dbReference type="PATRIC" id="fig|1237085.11.peg.2668"/>
<dbReference type="GO" id="GO:0017183">
    <property type="term" value="P:protein histidyl modification to diphthamide"/>
    <property type="evidence" value="ECO:0007669"/>
    <property type="project" value="TreeGrafter"/>
</dbReference>
<proteinExistence type="predicted"/>
<dbReference type="InterPro" id="IPR030662">
    <property type="entry name" value="DPH6/MJ0570"/>
</dbReference>
<dbReference type="NCBIfam" id="TIGR00290">
    <property type="entry name" value="MJ0570_dom"/>
    <property type="match status" value="1"/>
</dbReference>
<accession>K0INM1</accession>
<dbReference type="PANTHER" id="PTHR12196:SF2">
    <property type="entry name" value="DIPHTHINE--AMMONIA LIGASE"/>
    <property type="match status" value="1"/>
</dbReference>
<dbReference type="GO" id="GO:0017178">
    <property type="term" value="F:diphthine-ammonia ligase activity"/>
    <property type="evidence" value="ECO:0007669"/>
    <property type="project" value="TreeGrafter"/>
</dbReference>